<comment type="caution">
    <text evidence="1">The sequence shown here is derived from an EMBL/GenBank/DDBJ whole genome shotgun (WGS) entry which is preliminary data.</text>
</comment>
<evidence type="ECO:0000313" key="1">
    <source>
        <dbReference type="EMBL" id="CDH32865.1"/>
    </source>
</evidence>
<gene>
    <name evidence="1" type="ORF">XBI1_2280014</name>
</gene>
<accession>A0A077QI19</accession>
<proteinExistence type="predicted"/>
<organism evidence="1">
    <name type="scientific">Xenorhabdus bovienii str. Intermedium</name>
    <dbReference type="NCBI Taxonomy" id="1379677"/>
    <lineage>
        <taxon>Bacteria</taxon>
        <taxon>Pseudomonadati</taxon>
        <taxon>Pseudomonadota</taxon>
        <taxon>Gammaproteobacteria</taxon>
        <taxon>Enterobacterales</taxon>
        <taxon>Morganellaceae</taxon>
        <taxon>Xenorhabdus</taxon>
    </lineage>
</organism>
<dbReference type="EMBL" id="CBTB010000144">
    <property type="protein sequence ID" value="CDH32865.1"/>
    <property type="molecule type" value="Genomic_DNA"/>
</dbReference>
<protein>
    <submittedName>
        <fullName evidence="1">Uncharacterized protein</fullName>
    </submittedName>
</protein>
<name>A0A077QI19_XENBV</name>
<sequence length="46" mass="5079">MLYALGVNAVLVVNNGYTIDEAGEQIGFAIHLYYETEKGRSNIMVT</sequence>
<dbReference type="HOGENOM" id="CLU_3190723_0_0_6"/>
<dbReference type="AlphaFoldDB" id="A0A077QI19"/>
<dbReference type="Proteomes" id="UP000028480">
    <property type="component" value="Unassembled WGS sequence"/>
</dbReference>
<reference evidence="1" key="1">
    <citation type="submission" date="2013-07" db="EMBL/GenBank/DDBJ databases">
        <title>Sub-species coevolution in mutualistic symbiosis.</title>
        <authorList>
            <person name="Murfin K."/>
            <person name="Klassen J."/>
            <person name="Lee M."/>
            <person name="Forst S."/>
            <person name="Stock P."/>
            <person name="Goodrich-Blair H."/>
        </authorList>
    </citation>
    <scope>NUCLEOTIDE SEQUENCE [LARGE SCALE GENOMIC DNA]</scope>
    <source>
        <strain evidence="1">Intermedium</strain>
    </source>
</reference>